<evidence type="ECO:0000259" key="22">
    <source>
        <dbReference type="PROSITE" id="PS51181"/>
    </source>
</evidence>
<comment type="catalytic activity">
    <reaction evidence="19">
        <text>O-phospho-L-tyrosyl-[protein] + H2O = L-tyrosyl-[protein] + phosphate</text>
        <dbReference type="Rhea" id="RHEA:10684"/>
        <dbReference type="Rhea" id="RHEA-COMP:10136"/>
        <dbReference type="Rhea" id="RHEA-COMP:20101"/>
        <dbReference type="ChEBI" id="CHEBI:15377"/>
        <dbReference type="ChEBI" id="CHEBI:43474"/>
        <dbReference type="ChEBI" id="CHEBI:46858"/>
        <dbReference type="ChEBI" id="CHEBI:61978"/>
        <dbReference type="EC" id="3.1.3.48"/>
    </reaction>
    <physiologicalReaction direction="left-to-right" evidence="19">
        <dbReference type="Rhea" id="RHEA:10685"/>
    </physiologicalReaction>
</comment>
<dbReference type="SUPFAM" id="SSF52799">
    <property type="entry name" value="(Phosphotyrosine protein) phosphatases II"/>
    <property type="match status" value="1"/>
</dbReference>
<reference evidence="24 25" key="1">
    <citation type="journal article" date="2024" name="bioRxiv">
        <title>A reference genome for Trichogramma kaykai: A tiny desert-dwelling parasitoid wasp with competing sex-ratio distorters.</title>
        <authorList>
            <person name="Culotta J."/>
            <person name="Lindsey A.R."/>
        </authorList>
    </citation>
    <scope>NUCLEOTIDE SEQUENCE [LARGE SCALE GENOMIC DNA]</scope>
    <source>
        <strain evidence="24 25">KSX58</strain>
    </source>
</reference>
<evidence type="ECO:0000256" key="15">
    <source>
        <dbReference type="ARBA" id="ARBA00043762"/>
    </source>
</evidence>
<dbReference type="FunFam" id="3.90.190.10:FF:000029">
    <property type="entry name" value="Phosphatidylinositol 3,4,5-trisphosphate 3-phosphatase and dual-specificity protein phosphatase PTEN"/>
    <property type="match status" value="1"/>
</dbReference>
<keyword evidence="9" id="KW-0443">Lipid metabolism</keyword>
<feature type="compositionally biased region" description="Basic residues" evidence="20">
    <location>
        <begin position="55"/>
        <end position="64"/>
    </location>
</feature>
<dbReference type="PANTHER" id="PTHR12305:SF81">
    <property type="entry name" value="PHOSPHATIDYLINOSITOL 3,4,5-TRISPHOSPHATE 3-PHOSPHATASE AND DUAL-SPECIFICITY PROTEIN PHOSPHATASE PTEN"/>
    <property type="match status" value="1"/>
</dbReference>
<dbReference type="SUPFAM" id="SSF49562">
    <property type="entry name" value="C2 domain (Calcium/lipid-binding domain, CaLB)"/>
    <property type="match status" value="1"/>
</dbReference>
<dbReference type="Pfam" id="PF10409">
    <property type="entry name" value="PTEN_C2"/>
    <property type="match status" value="1"/>
</dbReference>
<dbReference type="InterPro" id="IPR045101">
    <property type="entry name" value="PTP_PTEN"/>
</dbReference>
<dbReference type="PANTHER" id="PTHR12305">
    <property type="entry name" value="PHOSPHATASE WITH HOMOLOGY TO TENSIN"/>
    <property type="match status" value="1"/>
</dbReference>
<dbReference type="AlphaFoldDB" id="A0ABD2XEM2"/>
<keyword evidence="6" id="KW-0963">Cytoplasm</keyword>
<feature type="domain" description="Tyrosine specific protein phosphatases" evidence="21">
    <location>
        <begin position="200"/>
        <end position="257"/>
    </location>
</feature>
<evidence type="ECO:0000256" key="3">
    <source>
        <dbReference type="ARBA" id="ARBA00013015"/>
    </source>
</evidence>
<sequence>MGAFHSIIDRNVRKPTGTNRLNCKIAERASTSLQNIDVGSDESKTQDSSLCVPTTHKRGRRSSKNIKEEESGNELLVSENSEQKQNQPAMSNTISNMKMTNPIKGLVSKQRKRFTADGFDLDLTYIKNNLIAMGYPAEKLEGVYRNHIDDVVKFLEAKHPDHYKIYNLCSERSYDVRKFKQRVATYAFDDHNPPALDLIQPFCEDVHSWLTEHENNVAAVHCKAGKGRTGVMISCYLLYSKQCLTATDALSYYGTERTHDKKGVTIPSQRRYVNYFSSLVKDNFPYKPVPLLFRKVILTSAPAFNGGQGYKFVITENKRKIYHSPLYDAPKNSDTLCFTLPSSVSVKGDLKVDMYYVPKMKRKEKIFHFWFNTFFVTEEYKAENGSECDSFEPTERTTRAQSCDASSMSMVHPRPRTGSLASLGSNPHSLVLAIDKWNLDKAHKDKTNKIFPHNFQVKVVLDRVVVRNGTTNMTETDLGQNVGENQDSESSEADSSECETTGDEDGWESVDMDRGRVGRYRLLSDGGMIDVS</sequence>
<accession>A0ABD2XEM2</accession>
<evidence type="ECO:0000256" key="4">
    <source>
        <dbReference type="ARBA" id="ARBA00013064"/>
    </source>
</evidence>
<feature type="region of interest" description="Disordered" evidence="20">
    <location>
        <begin position="36"/>
        <end position="91"/>
    </location>
</feature>
<dbReference type="Proteomes" id="UP001627154">
    <property type="component" value="Unassembled WGS sequence"/>
</dbReference>
<comment type="catalytic activity">
    <reaction evidence="15">
        <text>1D-myo-inositol 1,3,4,5,6-pentakisphosphate + H2O = 1D-myo-inositol 1,4,5,6-tetrakisphosphate + phosphate</text>
        <dbReference type="Rhea" id="RHEA:77143"/>
        <dbReference type="ChEBI" id="CHEBI:15377"/>
        <dbReference type="ChEBI" id="CHEBI:43474"/>
        <dbReference type="ChEBI" id="CHEBI:57627"/>
        <dbReference type="ChEBI" id="CHEBI:57733"/>
    </reaction>
    <physiologicalReaction direction="left-to-right" evidence="15">
        <dbReference type="Rhea" id="RHEA:77144"/>
    </physiologicalReaction>
</comment>
<feature type="domain" description="Phosphatase tensin-type" evidence="22">
    <location>
        <begin position="112"/>
        <end position="283"/>
    </location>
</feature>
<comment type="catalytic activity">
    <reaction evidence="11">
        <text>1,2-dioctanoyl-sn-glycero-3-phospho-(1D-myo-inositol-3,4,5-trisphosphate) + H2O = 1,2-dioctanoyl-sn-glycero-3-phospho-(1D-myo-inositol-4,5-bisphosphate) + phosphate</text>
        <dbReference type="Rhea" id="RHEA:43552"/>
        <dbReference type="ChEBI" id="CHEBI:15377"/>
        <dbReference type="ChEBI" id="CHEBI:43474"/>
        <dbReference type="ChEBI" id="CHEBI:83416"/>
        <dbReference type="ChEBI" id="CHEBI:83419"/>
    </reaction>
    <physiologicalReaction direction="left-to-right" evidence="11">
        <dbReference type="Rhea" id="RHEA:43553"/>
    </physiologicalReaction>
</comment>
<evidence type="ECO:0000256" key="14">
    <source>
        <dbReference type="ARBA" id="ARBA00043760"/>
    </source>
</evidence>
<dbReference type="GO" id="GO:0016314">
    <property type="term" value="F:phosphatidylinositol-3,4,5-trisphosphate 3-phosphatase activity"/>
    <property type="evidence" value="ECO:0007669"/>
    <property type="project" value="UniProtKB-EC"/>
</dbReference>
<dbReference type="InterPro" id="IPR051281">
    <property type="entry name" value="Dual-spec_lipid-protein_phosph"/>
</dbReference>
<dbReference type="CDD" id="cd14509">
    <property type="entry name" value="PTP_PTEN"/>
    <property type="match status" value="1"/>
</dbReference>
<dbReference type="GO" id="GO:0005737">
    <property type="term" value="C:cytoplasm"/>
    <property type="evidence" value="ECO:0007669"/>
    <property type="project" value="UniProtKB-SubCell"/>
</dbReference>
<dbReference type="EC" id="3.1.3.16" evidence="5"/>
<evidence type="ECO:0000256" key="8">
    <source>
        <dbReference type="ARBA" id="ARBA00022912"/>
    </source>
</evidence>
<dbReference type="Pfam" id="PF22785">
    <property type="entry name" value="Tc-R-P"/>
    <property type="match status" value="1"/>
</dbReference>
<dbReference type="SMART" id="SM01326">
    <property type="entry name" value="PTEN_C2"/>
    <property type="match status" value="1"/>
</dbReference>
<dbReference type="InterPro" id="IPR014020">
    <property type="entry name" value="Tensin_C2-dom"/>
</dbReference>
<comment type="catalytic activity">
    <reaction evidence="18">
        <text>O-phospho-L-threonyl-[protein] + H2O = L-threonyl-[protein] + phosphate</text>
        <dbReference type="Rhea" id="RHEA:47004"/>
        <dbReference type="Rhea" id="RHEA-COMP:11060"/>
        <dbReference type="Rhea" id="RHEA-COMP:11605"/>
        <dbReference type="ChEBI" id="CHEBI:15377"/>
        <dbReference type="ChEBI" id="CHEBI:30013"/>
        <dbReference type="ChEBI" id="CHEBI:43474"/>
        <dbReference type="ChEBI" id="CHEBI:61977"/>
        <dbReference type="EC" id="3.1.3.16"/>
    </reaction>
    <physiologicalReaction direction="left-to-right" evidence="18">
        <dbReference type="Rhea" id="RHEA:47005"/>
    </physiologicalReaction>
</comment>
<keyword evidence="7" id="KW-0378">Hydrolase</keyword>
<dbReference type="InterPro" id="IPR000387">
    <property type="entry name" value="Tyr_Pase_dom"/>
</dbReference>
<organism evidence="24 25">
    <name type="scientific">Trichogramma kaykai</name>
    <dbReference type="NCBI Taxonomy" id="54128"/>
    <lineage>
        <taxon>Eukaryota</taxon>
        <taxon>Metazoa</taxon>
        <taxon>Ecdysozoa</taxon>
        <taxon>Arthropoda</taxon>
        <taxon>Hexapoda</taxon>
        <taxon>Insecta</taxon>
        <taxon>Pterygota</taxon>
        <taxon>Neoptera</taxon>
        <taxon>Endopterygota</taxon>
        <taxon>Hymenoptera</taxon>
        <taxon>Apocrita</taxon>
        <taxon>Proctotrupomorpha</taxon>
        <taxon>Chalcidoidea</taxon>
        <taxon>Trichogrammatidae</taxon>
        <taxon>Trichogramma</taxon>
    </lineage>
</organism>
<dbReference type="PROSITE" id="PS00383">
    <property type="entry name" value="TYR_PHOSPHATASE_1"/>
    <property type="match status" value="1"/>
</dbReference>
<evidence type="ECO:0000256" key="12">
    <source>
        <dbReference type="ARBA" id="ARBA00034338"/>
    </source>
</evidence>
<evidence type="ECO:0000259" key="21">
    <source>
        <dbReference type="PROSITE" id="PS50056"/>
    </source>
</evidence>
<evidence type="ECO:0000256" key="6">
    <source>
        <dbReference type="ARBA" id="ARBA00022490"/>
    </source>
</evidence>
<dbReference type="PROSITE" id="PS51181">
    <property type="entry name" value="PPASE_TENSIN"/>
    <property type="match status" value="1"/>
</dbReference>
<evidence type="ECO:0000256" key="1">
    <source>
        <dbReference type="ARBA" id="ARBA00004496"/>
    </source>
</evidence>
<feature type="compositionally biased region" description="Acidic residues" evidence="20">
    <location>
        <begin position="486"/>
        <end position="510"/>
    </location>
</feature>
<dbReference type="InterPro" id="IPR035892">
    <property type="entry name" value="C2_domain_sf"/>
</dbReference>
<gene>
    <name evidence="24" type="ORF">TKK_003899</name>
</gene>
<evidence type="ECO:0000256" key="5">
    <source>
        <dbReference type="ARBA" id="ARBA00013081"/>
    </source>
</evidence>
<evidence type="ECO:0000313" key="24">
    <source>
        <dbReference type="EMBL" id="KAL3403303.1"/>
    </source>
</evidence>
<comment type="catalytic activity">
    <reaction evidence="13">
        <text>1D-myo-inositol 1,3,4,5-tetrakisphosphate + H2O = 1D-myo-inositol 1,4,5-trisphosphate + phosphate</text>
        <dbReference type="Rhea" id="RHEA:77155"/>
        <dbReference type="ChEBI" id="CHEBI:15377"/>
        <dbReference type="ChEBI" id="CHEBI:43474"/>
        <dbReference type="ChEBI" id="CHEBI:57895"/>
        <dbReference type="ChEBI" id="CHEBI:203600"/>
    </reaction>
    <physiologicalReaction direction="left-to-right" evidence="13">
        <dbReference type="Rhea" id="RHEA:77156"/>
    </physiologicalReaction>
</comment>
<evidence type="ECO:0000256" key="20">
    <source>
        <dbReference type="SAM" id="MobiDB-lite"/>
    </source>
</evidence>
<evidence type="ECO:0000256" key="9">
    <source>
        <dbReference type="ARBA" id="ARBA00023098"/>
    </source>
</evidence>
<feature type="compositionally biased region" description="Polar residues" evidence="20">
    <location>
        <begin position="78"/>
        <end position="91"/>
    </location>
</feature>
<evidence type="ECO:0000256" key="7">
    <source>
        <dbReference type="ARBA" id="ARBA00022801"/>
    </source>
</evidence>
<dbReference type="EC" id="3.1.3.48" evidence="4"/>
<dbReference type="PROSITE" id="PS51182">
    <property type="entry name" value="C2_TENSIN"/>
    <property type="match status" value="1"/>
</dbReference>
<comment type="catalytic activity">
    <reaction evidence="17">
        <text>O-phospho-L-seryl-[protein] + H2O = L-seryl-[protein] + phosphate</text>
        <dbReference type="Rhea" id="RHEA:20629"/>
        <dbReference type="Rhea" id="RHEA-COMP:9863"/>
        <dbReference type="Rhea" id="RHEA-COMP:11604"/>
        <dbReference type="ChEBI" id="CHEBI:15377"/>
        <dbReference type="ChEBI" id="CHEBI:29999"/>
        <dbReference type="ChEBI" id="CHEBI:43474"/>
        <dbReference type="ChEBI" id="CHEBI:83421"/>
        <dbReference type="EC" id="3.1.3.16"/>
    </reaction>
    <physiologicalReaction direction="left-to-right" evidence="17">
        <dbReference type="Rhea" id="RHEA:20630"/>
    </physiologicalReaction>
</comment>
<proteinExistence type="inferred from homology"/>
<evidence type="ECO:0000256" key="11">
    <source>
        <dbReference type="ARBA" id="ARBA00034268"/>
    </source>
</evidence>
<dbReference type="Gene3D" id="3.90.190.10">
    <property type="entry name" value="Protein tyrosine phosphatase superfamily"/>
    <property type="match status" value="1"/>
</dbReference>
<dbReference type="EC" id="3.1.3.67" evidence="3"/>
<name>A0ABD2XEM2_9HYME</name>
<comment type="subcellular location">
    <subcellularLocation>
        <location evidence="1">Cytoplasm</location>
    </subcellularLocation>
</comment>
<evidence type="ECO:0000259" key="23">
    <source>
        <dbReference type="PROSITE" id="PS51182"/>
    </source>
</evidence>
<dbReference type="GO" id="GO:0004722">
    <property type="term" value="F:protein serine/threonine phosphatase activity"/>
    <property type="evidence" value="ECO:0007669"/>
    <property type="project" value="UniProtKB-EC"/>
</dbReference>
<dbReference type="Gene3D" id="2.60.40.1110">
    <property type="match status" value="1"/>
</dbReference>
<dbReference type="EMBL" id="JBJJXI010000031">
    <property type="protein sequence ID" value="KAL3403303.1"/>
    <property type="molecule type" value="Genomic_DNA"/>
</dbReference>
<evidence type="ECO:0000256" key="17">
    <source>
        <dbReference type="ARBA" id="ARBA00047986"/>
    </source>
</evidence>
<evidence type="ECO:0000256" key="19">
    <source>
        <dbReference type="ARBA" id="ARBA00051341"/>
    </source>
</evidence>
<dbReference type="PROSITE" id="PS50056">
    <property type="entry name" value="TYR_PHOSPHATASE_2"/>
    <property type="match status" value="1"/>
</dbReference>
<comment type="caution">
    <text evidence="24">The sequence shown here is derived from an EMBL/GenBank/DDBJ whole genome shotgun (WGS) entry which is preliminary data.</text>
</comment>
<comment type="similarity">
    <text evidence="2">Belongs to the PTEN phosphatase protein family.</text>
</comment>
<dbReference type="InterPro" id="IPR029023">
    <property type="entry name" value="Tensin_phosphatase"/>
</dbReference>
<dbReference type="GO" id="GO:0042995">
    <property type="term" value="C:cell projection"/>
    <property type="evidence" value="ECO:0007669"/>
    <property type="project" value="UniProtKB-ARBA"/>
</dbReference>
<comment type="catalytic activity">
    <reaction evidence="10">
        <text>1,2-dihexadecanoyl-sn-glycero-3-phospho-(1D-myo-inositol-3,4,5-trisphosphate) + H2O = 1,2-dihexadecanoyl-sn-glycero-3-phospho-(1D-myo-inositol-4,5-bisphosphate) + phosphate</text>
        <dbReference type="Rhea" id="RHEA:43560"/>
        <dbReference type="ChEBI" id="CHEBI:15377"/>
        <dbReference type="ChEBI" id="CHEBI:43474"/>
        <dbReference type="ChEBI" id="CHEBI:83420"/>
        <dbReference type="ChEBI" id="CHEBI:83423"/>
    </reaction>
    <physiologicalReaction direction="left-to-right" evidence="10">
        <dbReference type="Rhea" id="RHEA:43561"/>
    </physiologicalReaction>
</comment>
<comment type="catalytic activity">
    <reaction evidence="14">
        <text>a 1,2-diacyl-sn-glycero-3-phospho-(1D-myo-inositol-3,4,5-trisphosphate) + H2O = a 1,2-diacyl-sn-glycero-3-phospho-(1D-myo-inositol-4,5-bisphosphate) + phosphate</text>
        <dbReference type="Rhea" id="RHEA:25017"/>
        <dbReference type="ChEBI" id="CHEBI:15377"/>
        <dbReference type="ChEBI" id="CHEBI:43474"/>
        <dbReference type="ChEBI" id="CHEBI:57836"/>
        <dbReference type="ChEBI" id="CHEBI:58456"/>
        <dbReference type="EC" id="3.1.3.67"/>
    </reaction>
    <physiologicalReaction direction="left-to-right" evidence="14">
        <dbReference type="Rhea" id="RHEA:25018"/>
    </physiologicalReaction>
</comment>
<evidence type="ECO:0000256" key="2">
    <source>
        <dbReference type="ARBA" id="ARBA00007881"/>
    </source>
</evidence>
<dbReference type="GO" id="GO:0004725">
    <property type="term" value="F:protein tyrosine phosphatase activity"/>
    <property type="evidence" value="ECO:0007669"/>
    <property type="project" value="UniProtKB-EC"/>
</dbReference>
<dbReference type="InterPro" id="IPR029021">
    <property type="entry name" value="Prot-tyrosine_phosphatase-like"/>
</dbReference>
<protein>
    <recommendedName>
        <fullName evidence="12">Phosphatidylinositol 3,4,5-trisphosphate 3-phosphatase and dual-specificity protein phosphatase PTEN</fullName>
        <ecNumber evidence="5">3.1.3.16</ecNumber>
        <ecNumber evidence="4">3.1.3.48</ecNumber>
        <ecNumber evidence="3">3.1.3.67</ecNumber>
    </recommendedName>
    <alternativeName>
        <fullName evidence="16">Inositol polyphosphate 3-phosphatase</fullName>
    </alternativeName>
</protein>
<evidence type="ECO:0000256" key="10">
    <source>
        <dbReference type="ARBA" id="ARBA00034256"/>
    </source>
</evidence>
<evidence type="ECO:0000256" key="18">
    <source>
        <dbReference type="ARBA" id="ARBA00048832"/>
    </source>
</evidence>
<keyword evidence="8" id="KW-0904">Protein phosphatase</keyword>
<keyword evidence="25" id="KW-1185">Reference proteome</keyword>
<feature type="region of interest" description="Disordered" evidence="20">
    <location>
        <begin position="471"/>
        <end position="512"/>
    </location>
</feature>
<evidence type="ECO:0000313" key="25">
    <source>
        <dbReference type="Proteomes" id="UP001627154"/>
    </source>
</evidence>
<feature type="compositionally biased region" description="Polar residues" evidence="20">
    <location>
        <begin position="471"/>
        <end position="483"/>
    </location>
</feature>
<feature type="domain" description="C2 tensin-type" evidence="23">
    <location>
        <begin position="288"/>
        <end position="464"/>
    </location>
</feature>
<dbReference type="GO" id="GO:0050793">
    <property type="term" value="P:regulation of developmental process"/>
    <property type="evidence" value="ECO:0007669"/>
    <property type="project" value="UniProtKB-ARBA"/>
</dbReference>
<dbReference type="GO" id="GO:0006629">
    <property type="term" value="P:lipid metabolic process"/>
    <property type="evidence" value="ECO:0007669"/>
    <property type="project" value="UniProtKB-KW"/>
</dbReference>
<dbReference type="InterPro" id="IPR016130">
    <property type="entry name" value="Tyr_Pase_AS"/>
</dbReference>
<evidence type="ECO:0000256" key="13">
    <source>
        <dbReference type="ARBA" id="ARBA00043734"/>
    </source>
</evidence>
<evidence type="ECO:0000256" key="16">
    <source>
        <dbReference type="ARBA" id="ARBA00044309"/>
    </source>
</evidence>